<proteinExistence type="predicted"/>
<evidence type="ECO:0000313" key="1">
    <source>
        <dbReference type="EMBL" id="GAL08662.1"/>
    </source>
</evidence>
<dbReference type="GO" id="GO:0042834">
    <property type="term" value="F:peptidoglycan binding"/>
    <property type="evidence" value="ECO:0007669"/>
    <property type="project" value="InterPro"/>
</dbReference>
<sequence length="286" mass="32776">MLNSHCNIGQGLWGRKPNNEQGQFWVQCNYSKALPDTAFLRILQQSFPEQHYLYKDGDHYRCLIGPLDRYTLAQQTKAKLIEQGITNAFIRHQASGSDTASLPINPQKARQPLSAEQQLAATRLALTDSAQTYPEVKASHPSSQEALPSSIKTLIAHRTVLDAAVYSFTFDNLNFYLPRNIQSTQAMPPAFVKEFDQYWSRVPLVDAKQWCQRYGLRLPSFDELKHLQTYGQRFLLRNHWPITYSYWTDSISHYSGEIQALNVRNGRADEYRPRALLYTACVNNAS</sequence>
<gene>
    <name evidence="1" type="ORF">JCM19237_149</name>
</gene>
<reference evidence="1 2" key="1">
    <citation type="journal article" date="2014" name="Genome Announc.">
        <title>Draft Genome Sequences of Two Vibrionaceae Species, Vibrio ponticus C121 and Photobacterium aphoticum C119, Isolated as Coral Reef Microbiota.</title>
        <authorList>
            <person name="Al-saari N."/>
            <person name="Meirelles P.M."/>
            <person name="Mino S."/>
            <person name="Suda W."/>
            <person name="Oshima K."/>
            <person name="Hattori M."/>
            <person name="Ohkuma M."/>
            <person name="Thompson F.L."/>
            <person name="Gomez-Gil B."/>
            <person name="Sawabe T."/>
            <person name="Sawabe T."/>
        </authorList>
    </citation>
    <scope>NUCLEOTIDE SEQUENCE [LARGE SCALE GENOMIC DNA]</scope>
    <source>
        <strain evidence="1 2">JCM 19237</strain>
    </source>
</reference>
<dbReference type="InterPro" id="IPR036680">
    <property type="entry name" value="SPOR-like_sf"/>
</dbReference>
<dbReference type="Proteomes" id="UP000029227">
    <property type="component" value="Unassembled WGS sequence"/>
</dbReference>
<accession>A0A090RMF1</accession>
<protein>
    <recommendedName>
        <fullName evidence="3">SPOR domain-containing protein</fullName>
    </recommendedName>
</protein>
<evidence type="ECO:0008006" key="3">
    <source>
        <dbReference type="Google" id="ProtNLM"/>
    </source>
</evidence>
<evidence type="ECO:0000313" key="2">
    <source>
        <dbReference type="Proteomes" id="UP000029227"/>
    </source>
</evidence>
<name>A0A090RMF1_9GAMM</name>
<dbReference type="SUPFAM" id="SSF110997">
    <property type="entry name" value="Sporulation related repeat"/>
    <property type="match status" value="1"/>
</dbReference>
<dbReference type="AlphaFoldDB" id="A0A090RMF1"/>
<dbReference type="EMBL" id="BBMN01000029">
    <property type="protein sequence ID" value="GAL08662.1"/>
    <property type="molecule type" value="Genomic_DNA"/>
</dbReference>
<comment type="caution">
    <text evidence="1">The sequence shown here is derived from an EMBL/GenBank/DDBJ whole genome shotgun (WGS) entry which is preliminary data.</text>
</comment>
<organism evidence="1 2">
    <name type="scientific">Photobacterium aphoticum</name>
    <dbReference type="NCBI Taxonomy" id="754436"/>
    <lineage>
        <taxon>Bacteria</taxon>
        <taxon>Pseudomonadati</taxon>
        <taxon>Pseudomonadota</taxon>
        <taxon>Gammaproteobacteria</taxon>
        <taxon>Vibrionales</taxon>
        <taxon>Vibrionaceae</taxon>
        <taxon>Photobacterium</taxon>
    </lineage>
</organism>